<evidence type="ECO:0000313" key="1">
    <source>
        <dbReference type="EMBL" id="GFS32892.1"/>
    </source>
</evidence>
<gene>
    <name evidence="1" type="ORF">NPIL_95801</name>
</gene>
<dbReference type="AlphaFoldDB" id="A0A8X6I6B1"/>
<organism evidence="1 2">
    <name type="scientific">Nephila pilipes</name>
    <name type="common">Giant wood spider</name>
    <name type="synonym">Nephila maculata</name>
    <dbReference type="NCBI Taxonomy" id="299642"/>
    <lineage>
        <taxon>Eukaryota</taxon>
        <taxon>Metazoa</taxon>
        <taxon>Ecdysozoa</taxon>
        <taxon>Arthropoda</taxon>
        <taxon>Chelicerata</taxon>
        <taxon>Arachnida</taxon>
        <taxon>Araneae</taxon>
        <taxon>Araneomorphae</taxon>
        <taxon>Entelegynae</taxon>
        <taxon>Araneoidea</taxon>
        <taxon>Nephilidae</taxon>
        <taxon>Nephila</taxon>
    </lineage>
</organism>
<evidence type="ECO:0000313" key="2">
    <source>
        <dbReference type="Proteomes" id="UP000887013"/>
    </source>
</evidence>
<accession>A0A8X6I6B1</accession>
<name>A0A8X6I6B1_NEPPI</name>
<dbReference type="Proteomes" id="UP000887013">
    <property type="component" value="Unassembled WGS sequence"/>
</dbReference>
<comment type="caution">
    <text evidence="1">The sequence shown here is derived from an EMBL/GenBank/DDBJ whole genome shotgun (WGS) entry which is preliminary data.</text>
</comment>
<protein>
    <submittedName>
        <fullName evidence="1">Uncharacterized protein</fullName>
    </submittedName>
</protein>
<keyword evidence="2" id="KW-1185">Reference proteome</keyword>
<reference evidence="1" key="1">
    <citation type="submission" date="2020-08" db="EMBL/GenBank/DDBJ databases">
        <title>Multicomponent nature underlies the extraordinary mechanical properties of spider dragline silk.</title>
        <authorList>
            <person name="Kono N."/>
            <person name="Nakamura H."/>
            <person name="Mori M."/>
            <person name="Yoshida Y."/>
            <person name="Ohtoshi R."/>
            <person name="Malay A.D."/>
            <person name="Moran D.A.P."/>
            <person name="Tomita M."/>
            <person name="Numata K."/>
            <person name="Arakawa K."/>
        </authorList>
    </citation>
    <scope>NUCLEOTIDE SEQUENCE</scope>
</reference>
<sequence length="79" mass="9060">MGSELSAAVGINQWFWSPLSFQVLIRICDTRIRVQFLVPIDSFFFCMLSRSSQAMWEAREELEESLYLGQGGISPIPWS</sequence>
<proteinExistence type="predicted"/>
<dbReference type="EMBL" id="BMAW01042164">
    <property type="protein sequence ID" value="GFS32892.1"/>
    <property type="molecule type" value="Genomic_DNA"/>
</dbReference>